<reference evidence="4" key="1">
    <citation type="submission" date="2017-05" db="EMBL/GenBank/DDBJ databases">
        <title>Improved OligoMM genomes.</title>
        <authorList>
            <person name="Garzetti D."/>
        </authorList>
    </citation>
    <scope>NUCLEOTIDE SEQUENCE [LARGE SCALE GENOMIC DNA]</scope>
    <source>
        <strain evidence="4">KB18</strain>
    </source>
</reference>
<dbReference type="InterPro" id="IPR022627">
    <property type="entry name" value="DUF3502"/>
</dbReference>
<evidence type="ECO:0000313" key="3">
    <source>
        <dbReference type="EMBL" id="ASB42044.1"/>
    </source>
</evidence>
<dbReference type="Pfam" id="PF12010">
    <property type="entry name" value="DUF3502"/>
    <property type="match status" value="1"/>
</dbReference>
<dbReference type="EMBL" id="CP021422">
    <property type="protein sequence ID" value="ASB42044.1"/>
    <property type="molecule type" value="Genomic_DNA"/>
</dbReference>
<organism evidence="3 4">
    <name type="scientific">Acutalibacter muris</name>
    <dbReference type="NCBI Taxonomy" id="1796620"/>
    <lineage>
        <taxon>Bacteria</taxon>
        <taxon>Bacillati</taxon>
        <taxon>Bacillota</taxon>
        <taxon>Clostridia</taxon>
        <taxon>Eubacteriales</taxon>
        <taxon>Acutalibacteraceae</taxon>
        <taxon>Acutalibacter</taxon>
    </lineage>
</organism>
<dbReference type="SUPFAM" id="SSF53850">
    <property type="entry name" value="Periplasmic binding protein-like II"/>
    <property type="match status" value="1"/>
</dbReference>
<dbReference type="Proteomes" id="UP000196710">
    <property type="component" value="Chromosome"/>
</dbReference>
<evidence type="ECO:0000256" key="1">
    <source>
        <dbReference type="SAM" id="MobiDB-lite"/>
    </source>
</evidence>
<dbReference type="Gene3D" id="3.40.190.10">
    <property type="entry name" value="Periplasmic binding protein-like II"/>
    <property type="match status" value="1"/>
</dbReference>
<gene>
    <name evidence="3" type="ORF">ADH66_16105</name>
</gene>
<sequence>MVPGKSALSCLLPNGRRQLRLENKKQAVKHTLGGKIMTKRIFALLLALTLVVTLFAACGGNNESSTAGGDNSTSSKNDSSEASGEDSKTSTDDGDVPTISLMVTCGATPADTADIEAALSKITREKIGCNVEIITIEIGNATQQMNLLLAGGDDTLDVFYAGIGTSFVNVASQGQAMELDSLMEPYAEEMKKALGENVYESGRINGKLYGVGRLLDQASVPCFTIRADIAEEFDYKNGDKINLEKLTELFQKVHDKYPDTPIIGPNNGAPNIGDSRVDSLGDGNKLGVLGNMGQDETVINYYESEYYTELVSYFKKWKEMGIYMPDLLNSTEAPVDFIPTGKCFGCFAGHFSAEMNGIWSSSNFGVDCASLQIYEDTVAVTPGAYGCINPATKNPEKAAGLLYLLSTDADVENLLINGIEGQHYQVLEDGTATYVDGQDITTVGWCLGYSWANQNSTLSIPFEYPADYFDQLLNANASAKQSKAFGCQFDLTGVSDAVSACTNVVNQYANPLAAGSVEDFDATLAKFQEDLKAAGIDEIIAARQEQLDEFLGK</sequence>
<protein>
    <recommendedName>
        <fullName evidence="2">DUF3502 domain-containing protein</fullName>
    </recommendedName>
</protein>
<keyword evidence="4" id="KW-1185">Reference proteome</keyword>
<evidence type="ECO:0000259" key="2">
    <source>
        <dbReference type="Pfam" id="PF12010"/>
    </source>
</evidence>
<accession>A0ABN5A9W8</accession>
<feature type="region of interest" description="Disordered" evidence="1">
    <location>
        <begin position="64"/>
        <end position="95"/>
    </location>
</feature>
<feature type="compositionally biased region" description="Polar residues" evidence="1">
    <location>
        <begin position="64"/>
        <end position="82"/>
    </location>
</feature>
<name>A0ABN5A9W8_9FIRM</name>
<proteinExistence type="predicted"/>
<evidence type="ECO:0000313" key="4">
    <source>
        <dbReference type="Proteomes" id="UP000196710"/>
    </source>
</evidence>
<feature type="domain" description="DUF3502" evidence="2">
    <location>
        <begin position="485"/>
        <end position="551"/>
    </location>
</feature>